<sequence length="135" mass="14437">MKPMKTLFTPFVVLIFLGISVFGFAALHNGMHGASCLASTLGGGVCVPSGDGFGFASFHLNAFKIFSNATFELALIVLVIFLIVSLALVFAPGGSGGLLNPSGEINFRPREVRPDNSSLRQWLTLFEKRDPALSF</sequence>
<feature type="transmembrane region" description="Helical" evidence="1">
    <location>
        <begin position="7"/>
        <end position="27"/>
    </location>
</feature>
<comment type="caution">
    <text evidence="2">The sequence shown here is derived from an EMBL/GenBank/DDBJ whole genome shotgun (WGS) entry which is preliminary data.</text>
</comment>
<evidence type="ECO:0000313" key="3">
    <source>
        <dbReference type="Proteomes" id="UP000034956"/>
    </source>
</evidence>
<dbReference type="EMBL" id="LCPF01000001">
    <property type="protein sequence ID" value="KKU91782.1"/>
    <property type="molecule type" value="Genomic_DNA"/>
</dbReference>
<keyword evidence="1" id="KW-0812">Transmembrane</keyword>
<keyword evidence="1" id="KW-0472">Membrane</keyword>
<name>A0A0G1UCD6_9BACT</name>
<protein>
    <submittedName>
        <fullName evidence="2">Uncharacterized protein</fullName>
    </submittedName>
</protein>
<reference evidence="2 3" key="1">
    <citation type="journal article" date="2015" name="Nature">
        <title>rRNA introns, odd ribosomes, and small enigmatic genomes across a large radiation of phyla.</title>
        <authorList>
            <person name="Brown C.T."/>
            <person name="Hug L.A."/>
            <person name="Thomas B.C."/>
            <person name="Sharon I."/>
            <person name="Castelle C.J."/>
            <person name="Singh A."/>
            <person name="Wilkins M.J."/>
            <person name="Williams K.H."/>
            <person name="Banfield J.F."/>
        </authorList>
    </citation>
    <scope>NUCLEOTIDE SEQUENCE [LARGE SCALE GENOMIC DNA]</scope>
</reference>
<evidence type="ECO:0000256" key="1">
    <source>
        <dbReference type="SAM" id="Phobius"/>
    </source>
</evidence>
<evidence type="ECO:0000313" key="2">
    <source>
        <dbReference type="EMBL" id="KKU91782.1"/>
    </source>
</evidence>
<keyword evidence="1" id="KW-1133">Transmembrane helix</keyword>
<feature type="transmembrane region" description="Helical" evidence="1">
    <location>
        <begin position="73"/>
        <end position="91"/>
    </location>
</feature>
<dbReference type="Proteomes" id="UP000034956">
    <property type="component" value="Unassembled WGS sequence"/>
</dbReference>
<proteinExistence type="predicted"/>
<accession>A0A0G1UCD6</accession>
<dbReference type="AlphaFoldDB" id="A0A0G1UCD6"/>
<organism evidence="2 3">
    <name type="scientific">Candidatus Jorgensenbacteria bacterium GW2011_GWA1_48_11</name>
    <dbReference type="NCBI Taxonomy" id="1618660"/>
    <lineage>
        <taxon>Bacteria</taxon>
        <taxon>Candidatus Joergenseniibacteriota</taxon>
    </lineage>
</organism>
<gene>
    <name evidence="2" type="ORF">UY23_C0001G0388</name>
</gene>